<feature type="non-terminal residue" evidence="1">
    <location>
        <position position="1"/>
    </location>
</feature>
<evidence type="ECO:0008006" key="3">
    <source>
        <dbReference type="Google" id="ProtNLM"/>
    </source>
</evidence>
<organism evidence="1 2">
    <name type="scientific">Reticulomyxa filosa</name>
    <dbReference type="NCBI Taxonomy" id="46433"/>
    <lineage>
        <taxon>Eukaryota</taxon>
        <taxon>Sar</taxon>
        <taxon>Rhizaria</taxon>
        <taxon>Retaria</taxon>
        <taxon>Foraminifera</taxon>
        <taxon>Monothalamids</taxon>
        <taxon>Reticulomyxidae</taxon>
        <taxon>Reticulomyxa</taxon>
    </lineage>
</organism>
<dbReference type="Gene3D" id="2.120.10.80">
    <property type="entry name" value="Kelch-type beta propeller"/>
    <property type="match status" value="1"/>
</dbReference>
<evidence type="ECO:0000313" key="1">
    <source>
        <dbReference type="EMBL" id="ETO35854.1"/>
    </source>
</evidence>
<accession>X6PCR1</accession>
<dbReference type="Proteomes" id="UP000023152">
    <property type="component" value="Unassembled WGS sequence"/>
</dbReference>
<reference evidence="1 2" key="1">
    <citation type="journal article" date="2013" name="Curr. Biol.">
        <title>The Genome of the Foraminiferan Reticulomyxa filosa.</title>
        <authorList>
            <person name="Glockner G."/>
            <person name="Hulsmann N."/>
            <person name="Schleicher M."/>
            <person name="Noegel A.A."/>
            <person name="Eichinger L."/>
            <person name="Gallinger C."/>
            <person name="Pawlowski J."/>
            <person name="Sierra R."/>
            <person name="Euteneuer U."/>
            <person name="Pillet L."/>
            <person name="Moustafa A."/>
            <person name="Platzer M."/>
            <person name="Groth M."/>
            <person name="Szafranski K."/>
            <person name="Schliwa M."/>
        </authorList>
    </citation>
    <scope>NUCLEOTIDE SEQUENCE [LARGE SCALE GENOMIC DNA]</scope>
</reference>
<name>X6PCR1_RETFI</name>
<dbReference type="AlphaFoldDB" id="X6PCR1"/>
<comment type="caution">
    <text evidence="1">The sequence shown here is derived from an EMBL/GenBank/DDBJ whole genome shotgun (WGS) entry which is preliminary data.</text>
</comment>
<proteinExistence type="predicted"/>
<protein>
    <recommendedName>
        <fullName evidence="3">Kelch motif family protein</fullName>
    </recommendedName>
</protein>
<keyword evidence="2" id="KW-1185">Reference proteome</keyword>
<dbReference type="OrthoDB" id="10251809at2759"/>
<dbReference type="InterPro" id="IPR015915">
    <property type="entry name" value="Kelch-typ_b-propeller"/>
</dbReference>
<gene>
    <name evidence="1" type="ORF">RFI_01209</name>
</gene>
<sequence>GSNNHLLFITYSPKHIDVFDLNKFKFVAHSTLPTDNYIRYHCFISKAGNDLTTGTRINENKKKNEMVLVCWKTGLTIEYYEDSNFFVISKLRVCSTIRLFYAYAHVCVNDVILFFGGFGGADVAVLNAVHIYSMIEKQWIKFEYTLPTPLYGCVGLLSEDKKYFHILGGRSDENKVVSRHIKTKVDDWMQERTEKEKQWLAEENEKIEIEQIKGVAQALQINELNKVGLIFFVFD</sequence>
<dbReference type="SUPFAM" id="SSF117281">
    <property type="entry name" value="Kelch motif"/>
    <property type="match status" value="1"/>
</dbReference>
<dbReference type="EMBL" id="ASPP01001213">
    <property type="protein sequence ID" value="ETO35854.1"/>
    <property type="molecule type" value="Genomic_DNA"/>
</dbReference>
<evidence type="ECO:0000313" key="2">
    <source>
        <dbReference type="Proteomes" id="UP000023152"/>
    </source>
</evidence>